<feature type="domain" description="Coenzyme Q-binding protein COQ10 START" evidence="2">
    <location>
        <begin position="113"/>
        <end position="213"/>
    </location>
</feature>
<keyword evidence="1" id="KW-1133">Transmembrane helix</keyword>
<dbReference type="Proteomes" id="UP000245207">
    <property type="component" value="Unassembled WGS sequence"/>
</dbReference>
<dbReference type="PANTHER" id="PTHR34060:SF1">
    <property type="entry name" value="POLYKETIDE CYCLASE _ DEHYDRASE AND LIPID TRANSPORT PROTEIN"/>
    <property type="match status" value="1"/>
</dbReference>
<feature type="transmembrane region" description="Helical" evidence="1">
    <location>
        <begin position="228"/>
        <end position="250"/>
    </location>
</feature>
<reference evidence="3 4" key="1">
    <citation type="journal article" date="2018" name="Mol. Plant">
        <title>The genome of Artemisia annua provides insight into the evolution of Asteraceae family and artemisinin biosynthesis.</title>
        <authorList>
            <person name="Shen Q."/>
            <person name="Zhang L."/>
            <person name="Liao Z."/>
            <person name="Wang S."/>
            <person name="Yan T."/>
            <person name="Shi P."/>
            <person name="Liu M."/>
            <person name="Fu X."/>
            <person name="Pan Q."/>
            <person name="Wang Y."/>
            <person name="Lv Z."/>
            <person name="Lu X."/>
            <person name="Zhang F."/>
            <person name="Jiang W."/>
            <person name="Ma Y."/>
            <person name="Chen M."/>
            <person name="Hao X."/>
            <person name="Li L."/>
            <person name="Tang Y."/>
            <person name="Lv G."/>
            <person name="Zhou Y."/>
            <person name="Sun X."/>
            <person name="Brodelius P.E."/>
            <person name="Rose J.K.C."/>
            <person name="Tang K."/>
        </authorList>
    </citation>
    <scope>NUCLEOTIDE SEQUENCE [LARGE SCALE GENOMIC DNA]</scope>
    <source>
        <strain evidence="4">cv. Huhao1</strain>
        <tissue evidence="3">Leaf</tissue>
    </source>
</reference>
<protein>
    <submittedName>
        <fullName evidence="3">START-like domain-containing protein</fullName>
    </submittedName>
</protein>
<keyword evidence="1" id="KW-0472">Membrane</keyword>
<keyword evidence="4" id="KW-1185">Reference proteome</keyword>
<evidence type="ECO:0000313" key="3">
    <source>
        <dbReference type="EMBL" id="PWA70400.1"/>
    </source>
</evidence>
<accession>A0A2U1NA69</accession>
<comment type="caution">
    <text evidence="3">The sequence shown here is derived from an EMBL/GenBank/DDBJ whole genome shotgun (WGS) entry which is preliminary data.</text>
</comment>
<organism evidence="3 4">
    <name type="scientific">Artemisia annua</name>
    <name type="common">Sweet wormwood</name>
    <dbReference type="NCBI Taxonomy" id="35608"/>
    <lineage>
        <taxon>Eukaryota</taxon>
        <taxon>Viridiplantae</taxon>
        <taxon>Streptophyta</taxon>
        <taxon>Embryophyta</taxon>
        <taxon>Tracheophyta</taxon>
        <taxon>Spermatophyta</taxon>
        <taxon>Magnoliopsida</taxon>
        <taxon>eudicotyledons</taxon>
        <taxon>Gunneridae</taxon>
        <taxon>Pentapetalae</taxon>
        <taxon>asterids</taxon>
        <taxon>campanulids</taxon>
        <taxon>Asterales</taxon>
        <taxon>Asteraceae</taxon>
        <taxon>Asteroideae</taxon>
        <taxon>Anthemideae</taxon>
        <taxon>Artemisiinae</taxon>
        <taxon>Artemisia</taxon>
    </lineage>
</organism>
<evidence type="ECO:0000313" key="4">
    <source>
        <dbReference type="Proteomes" id="UP000245207"/>
    </source>
</evidence>
<dbReference type="OrthoDB" id="5732at2759"/>
<proteinExistence type="predicted"/>
<dbReference type="SUPFAM" id="SSF55961">
    <property type="entry name" value="Bet v1-like"/>
    <property type="match status" value="1"/>
</dbReference>
<keyword evidence="1" id="KW-0812">Transmembrane</keyword>
<dbReference type="Gene3D" id="3.30.530.20">
    <property type="match status" value="1"/>
</dbReference>
<dbReference type="Pfam" id="PF03364">
    <property type="entry name" value="Polyketide_cyc"/>
    <property type="match status" value="1"/>
</dbReference>
<evidence type="ECO:0000259" key="2">
    <source>
        <dbReference type="Pfam" id="PF03364"/>
    </source>
</evidence>
<dbReference type="InterPro" id="IPR023393">
    <property type="entry name" value="START-like_dom_sf"/>
</dbReference>
<sequence>MASVTIIVPLQFKSNSNLSITTSTPHFIITTSSSTTFKKHLHFRSKKLLVTSSPQFTKSLVTSSSKNDLVQSLDDSEGEGDVNGDGEVEIEGVEVEIEKVSRNRRRIRSKVAIEASLETVWGILTDYERLAEYIPGLVVSQVLDKQTNFARLLQIGQQNLAFGLKFNAKGVVECFEKDFEVLPYGQRRDIDFKMIEGDFDLFEGTWSIEQVSHLHVSLLSSRFHVRNFCITVMFFICLHLHTLVLILIYIPYILKLSWYNCIACQCQLFYTSSLP</sequence>
<evidence type="ECO:0000256" key="1">
    <source>
        <dbReference type="SAM" id="Phobius"/>
    </source>
</evidence>
<dbReference type="EMBL" id="PKPP01003249">
    <property type="protein sequence ID" value="PWA70400.1"/>
    <property type="molecule type" value="Genomic_DNA"/>
</dbReference>
<name>A0A2U1NA69_ARTAN</name>
<gene>
    <name evidence="3" type="ORF">CTI12_AA289420</name>
</gene>
<dbReference type="InterPro" id="IPR005031">
    <property type="entry name" value="COQ10_START"/>
</dbReference>
<dbReference type="AlphaFoldDB" id="A0A2U1NA69"/>
<dbReference type="PANTHER" id="PTHR34060">
    <property type="entry name" value="POLYKETIDE CYCLASE / DEHYDRASE AND LIPID TRANSPORT PROTEIN"/>
    <property type="match status" value="1"/>
</dbReference>